<gene>
    <name evidence="6" type="ORF">V0U79_11085</name>
</gene>
<evidence type="ECO:0000256" key="2">
    <source>
        <dbReference type="ARBA" id="ARBA00022989"/>
    </source>
</evidence>
<dbReference type="PROSITE" id="PS50850">
    <property type="entry name" value="MFS"/>
    <property type="match status" value="1"/>
</dbReference>
<accession>A0ABU7LSM1</accession>
<feature type="transmembrane region" description="Helical" evidence="4">
    <location>
        <begin position="379"/>
        <end position="403"/>
    </location>
</feature>
<evidence type="ECO:0000313" key="6">
    <source>
        <dbReference type="EMBL" id="MEE2526916.1"/>
    </source>
</evidence>
<dbReference type="InterPro" id="IPR036259">
    <property type="entry name" value="MFS_trans_sf"/>
</dbReference>
<dbReference type="CDD" id="cd17477">
    <property type="entry name" value="MFS_YcaD_like"/>
    <property type="match status" value="1"/>
</dbReference>
<protein>
    <submittedName>
        <fullName evidence="6">MFS transporter</fullName>
    </submittedName>
</protein>
<dbReference type="InterPro" id="IPR047200">
    <property type="entry name" value="MFS_YcaD-like"/>
</dbReference>
<feature type="transmembrane region" description="Helical" evidence="4">
    <location>
        <begin position="318"/>
        <end position="337"/>
    </location>
</feature>
<keyword evidence="3 4" id="KW-0472">Membrane</keyword>
<keyword evidence="7" id="KW-1185">Reference proteome</keyword>
<dbReference type="InterPro" id="IPR020846">
    <property type="entry name" value="MFS_dom"/>
</dbReference>
<dbReference type="Gene3D" id="1.20.1250.20">
    <property type="entry name" value="MFS general substrate transporter like domains"/>
    <property type="match status" value="2"/>
</dbReference>
<feature type="transmembrane region" description="Helical" evidence="4">
    <location>
        <begin position="284"/>
        <end position="306"/>
    </location>
</feature>
<evidence type="ECO:0000256" key="1">
    <source>
        <dbReference type="ARBA" id="ARBA00022692"/>
    </source>
</evidence>
<feature type="transmembrane region" description="Helical" evidence="4">
    <location>
        <begin position="120"/>
        <end position="136"/>
    </location>
</feature>
<dbReference type="InterPro" id="IPR011701">
    <property type="entry name" value="MFS"/>
</dbReference>
<feature type="domain" description="Major facilitator superfamily (MFS) profile" evidence="5">
    <location>
        <begin position="49"/>
        <end position="432"/>
    </location>
</feature>
<feature type="transmembrane region" description="Helical" evidence="4">
    <location>
        <begin position="142"/>
        <end position="166"/>
    </location>
</feature>
<sequence length="463" mass="47806">MPVAALHRRRLGAGHQGQCHKKHAPRLEHRATFLLLRANCYRESRTPAVIFYRNVASVMLAIAIWQIANGLLNVILPLTMAEAGWSGVAIGSIASAYALGFMAGAFYAPRLISRIGHIRSFAAAGGLAAAATLFLGTDTSVYLWFALRLIFGASAAVLFAVAESWIADATPADKRGGVISAYQIAGRAGIVIGPFLIAAGAEGVGAALLTAGAFLALAISPIAITGKAQPVLPDRVPGSPLDLIRIAPAGAIAVLTAGLVNTGVLAFIPIWAGNLGTPSEDANMTTAAALVMGVIYAGSMASQWPAGRISDHFDRRHVMAALAAAWALVSLVLTAFVDPGIMLGVILIGLWGATSLAHYGIAVAHAADRADPGELPTMASGLLLVWAVGSVIGPLITGALYASPLGMRGVFLFSALAGLAMAGAMFLRGRVRPKVSEAEREEFVNLQATSAALVEPGEESPTE</sequence>
<evidence type="ECO:0000313" key="7">
    <source>
        <dbReference type="Proteomes" id="UP001354971"/>
    </source>
</evidence>
<dbReference type="RefSeq" id="WP_330199580.1">
    <property type="nucleotide sequence ID" value="NZ_JAZDRP010000007.1"/>
</dbReference>
<reference evidence="6 7" key="1">
    <citation type="submission" date="2024-01" db="EMBL/GenBank/DDBJ databases">
        <title>Hyphobacterium bacterium isolated from marine sediment.</title>
        <authorList>
            <person name="Zhao S."/>
        </authorList>
    </citation>
    <scope>NUCLEOTIDE SEQUENCE [LARGE SCALE GENOMIC DNA]</scope>
    <source>
        <strain evidence="7">HN65</strain>
    </source>
</reference>
<dbReference type="SUPFAM" id="SSF103473">
    <property type="entry name" value="MFS general substrate transporter"/>
    <property type="match status" value="1"/>
</dbReference>
<feature type="transmembrane region" description="Helical" evidence="4">
    <location>
        <begin position="246"/>
        <end position="272"/>
    </location>
</feature>
<evidence type="ECO:0000256" key="4">
    <source>
        <dbReference type="SAM" id="Phobius"/>
    </source>
</evidence>
<keyword evidence="2 4" id="KW-1133">Transmembrane helix</keyword>
<feature type="transmembrane region" description="Helical" evidence="4">
    <location>
        <begin position="409"/>
        <end position="427"/>
    </location>
</feature>
<dbReference type="Pfam" id="PF07690">
    <property type="entry name" value="MFS_1"/>
    <property type="match status" value="1"/>
</dbReference>
<feature type="transmembrane region" description="Helical" evidence="4">
    <location>
        <begin position="88"/>
        <end position="108"/>
    </location>
</feature>
<dbReference type="Proteomes" id="UP001354971">
    <property type="component" value="Unassembled WGS sequence"/>
</dbReference>
<keyword evidence="1 4" id="KW-0812">Transmembrane</keyword>
<dbReference type="PANTHER" id="PTHR23521">
    <property type="entry name" value="TRANSPORTER MFS SUPERFAMILY"/>
    <property type="match status" value="1"/>
</dbReference>
<dbReference type="PANTHER" id="PTHR23521:SF3">
    <property type="entry name" value="MFS TRANSPORTER"/>
    <property type="match status" value="1"/>
</dbReference>
<feature type="transmembrane region" description="Helical" evidence="4">
    <location>
        <begin position="204"/>
        <end position="225"/>
    </location>
</feature>
<feature type="transmembrane region" description="Helical" evidence="4">
    <location>
        <begin position="50"/>
        <end position="68"/>
    </location>
</feature>
<feature type="transmembrane region" description="Helical" evidence="4">
    <location>
        <begin position="343"/>
        <end position="367"/>
    </location>
</feature>
<proteinExistence type="predicted"/>
<organism evidence="6 7">
    <name type="scientific">Hyphobacterium lacteum</name>
    <dbReference type="NCBI Taxonomy" id="3116575"/>
    <lineage>
        <taxon>Bacteria</taxon>
        <taxon>Pseudomonadati</taxon>
        <taxon>Pseudomonadota</taxon>
        <taxon>Alphaproteobacteria</taxon>
        <taxon>Maricaulales</taxon>
        <taxon>Maricaulaceae</taxon>
        <taxon>Hyphobacterium</taxon>
    </lineage>
</organism>
<evidence type="ECO:0000259" key="5">
    <source>
        <dbReference type="PROSITE" id="PS50850"/>
    </source>
</evidence>
<name>A0ABU7LSM1_9PROT</name>
<evidence type="ECO:0000256" key="3">
    <source>
        <dbReference type="ARBA" id="ARBA00023136"/>
    </source>
</evidence>
<comment type="caution">
    <text evidence="6">The sequence shown here is derived from an EMBL/GenBank/DDBJ whole genome shotgun (WGS) entry which is preliminary data.</text>
</comment>
<feature type="transmembrane region" description="Helical" evidence="4">
    <location>
        <begin position="178"/>
        <end position="198"/>
    </location>
</feature>
<dbReference type="EMBL" id="JAZDRP010000007">
    <property type="protein sequence ID" value="MEE2526916.1"/>
    <property type="molecule type" value="Genomic_DNA"/>
</dbReference>